<accession>A0A5C3L7U0</accession>
<evidence type="ECO:0000313" key="4">
    <source>
        <dbReference type="Proteomes" id="UP000307440"/>
    </source>
</evidence>
<sequence>MAFFNDYKAPILTVIPEPAPGPYNINFNHPFPSKLETDKIRLVPFLPSVHSKAFYATYSQHPELGTYLPVPWTSYPAMLTSFEPFFRANPQNLPLAIIDKTKLPPLQSESEPESSESEDHRISANLDRCLAGMIGFVNSDPLFLSIEIGPVIILPNWHRTFVSSHAIGLLMGYALNLPEEGGLGLRRVQWTCYPDNAPSLKTAARMGFKVEGTKRWFWVLPEGKEGNDVGERRGAGKGVDRREGKPVDGKRGDEMGADNMCHAVCWDDWEGGVKDLVQGQIDREA</sequence>
<evidence type="ECO:0000256" key="1">
    <source>
        <dbReference type="SAM" id="MobiDB-lite"/>
    </source>
</evidence>
<evidence type="ECO:0000259" key="2">
    <source>
        <dbReference type="PROSITE" id="PS51186"/>
    </source>
</evidence>
<dbReference type="EMBL" id="ML210158">
    <property type="protein sequence ID" value="TFK28126.1"/>
    <property type="molecule type" value="Genomic_DNA"/>
</dbReference>
<dbReference type="Proteomes" id="UP000307440">
    <property type="component" value="Unassembled WGS sequence"/>
</dbReference>
<dbReference type="AlphaFoldDB" id="A0A5C3L7U0"/>
<dbReference type="GO" id="GO:0008999">
    <property type="term" value="F:protein-N-terminal-alanine acetyltransferase activity"/>
    <property type="evidence" value="ECO:0007669"/>
    <property type="project" value="TreeGrafter"/>
</dbReference>
<gene>
    <name evidence="3" type="ORF">FA15DRAFT_685455</name>
</gene>
<dbReference type="InterPro" id="IPR051908">
    <property type="entry name" value="Ribosomal_N-acetyltransferase"/>
</dbReference>
<dbReference type="Pfam" id="PF13302">
    <property type="entry name" value="Acetyltransf_3"/>
    <property type="match status" value="1"/>
</dbReference>
<keyword evidence="4" id="KW-1185">Reference proteome</keyword>
<keyword evidence="3" id="KW-0012">Acyltransferase</keyword>
<dbReference type="PANTHER" id="PTHR43441">
    <property type="entry name" value="RIBOSOMAL-PROTEIN-SERINE ACETYLTRANSFERASE"/>
    <property type="match status" value="1"/>
</dbReference>
<dbReference type="OrthoDB" id="41238at2759"/>
<protein>
    <submittedName>
        <fullName evidence="3">Acyl-CoA N-acyltransferase</fullName>
    </submittedName>
</protein>
<proteinExistence type="predicted"/>
<dbReference type="PANTHER" id="PTHR43441:SF5">
    <property type="entry name" value="FAMILY ACETYLTRANSFERASE, PUTATIVE-RELATED"/>
    <property type="match status" value="1"/>
</dbReference>
<feature type="region of interest" description="Disordered" evidence="1">
    <location>
        <begin position="228"/>
        <end position="254"/>
    </location>
</feature>
<dbReference type="SUPFAM" id="SSF55729">
    <property type="entry name" value="Acyl-CoA N-acyltransferases (Nat)"/>
    <property type="match status" value="1"/>
</dbReference>
<dbReference type="PROSITE" id="PS51186">
    <property type="entry name" value="GNAT"/>
    <property type="match status" value="1"/>
</dbReference>
<dbReference type="InterPro" id="IPR000182">
    <property type="entry name" value="GNAT_dom"/>
</dbReference>
<name>A0A5C3L7U0_COPMA</name>
<keyword evidence="3" id="KW-0808">Transferase</keyword>
<dbReference type="GO" id="GO:1990189">
    <property type="term" value="F:protein N-terminal-serine acetyltransferase activity"/>
    <property type="evidence" value="ECO:0007669"/>
    <property type="project" value="TreeGrafter"/>
</dbReference>
<reference evidence="3 4" key="1">
    <citation type="journal article" date="2019" name="Nat. Ecol. Evol.">
        <title>Megaphylogeny resolves global patterns of mushroom evolution.</title>
        <authorList>
            <person name="Varga T."/>
            <person name="Krizsan K."/>
            <person name="Foldi C."/>
            <person name="Dima B."/>
            <person name="Sanchez-Garcia M."/>
            <person name="Sanchez-Ramirez S."/>
            <person name="Szollosi G.J."/>
            <person name="Szarkandi J.G."/>
            <person name="Papp V."/>
            <person name="Albert L."/>
            <person name="Andreopoulos W."/>
            <person name="Angelini C."/>
            <person name="Antonin V."/>
            <person name="Barry K.W."/>
            <person name="Bougher N.L."/>
            <person name="Buchanan P."/>
            <person name="Buyck B."/>
            <person name="Bense V."/>
            <person name="Catcheside P."/>
            <person name="Chovatia M."/>
            <person name="Cooper J."/>
            <person name="Damon W."/>
            <person name="Desjardin D."/>
            <person name="Finy P."/>
            <person name="Geml J."/>
            <person name="Haridas S."/>
            <person name="Hughes K."/>
            <person name="Justo A."/>
            <person name="Karasinski D."/>
            <person name="Kautmanova I."/>
            <person name="Kiss B."/>
            <person name="Kocsube S."/>
            <person name="Kotiranta H."/>
            <person name="LaButti K.M."/>
            <person name="Lechner B.E."/>
            <person name="Liimatainen K."/>
            <person name="Lipzen A."/>
            <person name="Lukacs Z."/>
            <person name="Mihaltcheva S."/>
            <person name="Morgado L.N."/>
            <person name="Niskanen T."/>
            <person name="Noordeloos M.E."/>
            <person name="Ohm R.A."/>
            <person name="Ortiz-Santana B."/>
            <person name="Ovrebo C."/>
            <person name="Racz N."/>
            <person name="Riley R."/>
            <person name="Savchenko A."/>
            <person name="Shiryaev A."/>
            <person name="Soop K."/>
            <person name="Spirin V."/>
            <person name="Szebenyi C."/>
            <person name="Tomsovsky M."/>
            <person name="Tulloss R.E."/>
            <person name="Uehling J."/>
            <person name="Grigoriev I.V."/>
            <person name="Vagvolgyi C."/>
            <person name="Papp T."/>
            <person name="Martin F.M."/>
            <person name="Miettinen O."/>
            <person name="Hibbett D.S."/>
            <person name="Nagy L.G."/>
        </authorList>
    </citation>
    <scope>NUCLEOTIDE SEQUENCE [LARGE SCALE GENOMIC DNA]</scope>
    <source>
        <strain evidence="3 4">CBS 121175</strain>
    </source>
</reference>
<feature type="domain" description="N-acetyltransferase" evidence="2">
    <location>
        <begin position="83"/>
        <end position="227"/>
    </location>
</feature>
<evidence type="ECO:0000313" key="3">
    <source>
        <dbReference type="EMBL" id="TFK28126.1"/>
    </source>
</evidence>
<dbReference type="Gene3D" id="3.40.630.30">
    <property type="match status" value="1"/>
</dbReference>
<dbReference type="InterPro" id="IPR016181">
    <property type="entry name" value="Acyl_CoA_acyltransferase"/>
</dbReference>
<organism evidence="3 4">
    <name type="scientific">Coprinopsis marcescibilis</name>
    <name type="common">Agaric fungus</name>
    <name type="synonym">Psathyrella marcescibilis</name>
    <dbReference type="NCBI Taxonomy" id="230819"/>
    <lineage>
        <taxon>Eukaryota</taxon>
        <taxon>Fungi</taxon>
        <taxon>Dikarya</taxon>
        <taxon>Basidiomycota</taxon>
        <taxon>Agaricomycotina</taxon>
        <taxon>Agaricomycetes</taxon>
        <taxon>Agaricomycetidae</taxon>
        <taxon>Agaricales</taxon>
        <taxon>Agaricineae</taxon>
        <taxon>Psathyrellaceae</taxon>
        <taxon>Coprinopsis</taxon>
    </lineage>
</organism>